<organism evidence="2 3">
    <name type="scientific">Olea europaea subsp. europaea</name>
    <dbReference type="NCBI Taxonomy" id="158383"/>
    <lineage>
        <taxon>Eukaryota</taxon>
        <taxon>Viridiplantae</taxon>
        <taxon>Streptophyta</taxon>
        <taxon>Embryophyta</taxon>
        <taxon>Tracheophyta</taxon>
        <taxon>Spermatophyta</taxon>
        <taxon>Magnoliopsida</taxon>
        <taxon>eudicotyledons</taxon>
        <taxon>Gunneridae</taxon>
        <taxon>Pentapetalae</taxon>
        <taxon>asterids</taxon>
        <taxon>lamiids</taxon>
        <taxon>Lamiales</taxon>
        <taxon>Oleaceae</taxon>
        <taxon>Oleeae</taxon>
        <taxon>Olea</taxon>
    </lineage>
</organism>
<evidence type="ECO:0000256" key="1">
    <source>
        <dbReference type="SAM" id="MobiDB-lite"/>
    </source>
</evidence>
<gene>
    <name evidence="2" type="ORF">OLEA9_A095493</name>
</gene>
<name>A0A8S0RTA0_OLEEU</name>
<dbReference type="Gramene" id="OE9A095493T2">
    <property type="protein sequence ID" value="OE9A095493C2"/>
    <property type="gene ID" value="OE9A095493"/>
</dbReference>
<dbReference type="PANTHER" id="PTHR37740">
    <property type="entry name" value="OS02G0193500 PROTEIN"/>
    <property type="match status" value="1"/>
</dbReference>
<dbReference type="PANTHER" id="PTHR37740:SF1">
    <property type="entry name" value="OS02G0193500 PROTEIN"/>
    <property type="match status" value="1"/>
</dbReference>
<reference evidence="2 3" key="1">
    <citation type="submission" date="2019-12" db="EMBL/GenBank/DDBJ databases">
        <authorList>
            <person name="Alioto T."/>
            <person name="Alioto T."/>
            <person name="Gomez Garrido J."/>
        </authorList>
    </citation>
    <scope>NUCLEOTIDE SEQUENCE [LARGE SCALE GENOMIC DNA]</scope>
</reference>
<dbReference type="AlphaFoldDB" id="A0A8S0RTA0"/>
<evidence type="ECO:0000313" key="3">
    <source>
        <dbReference type="Proteomes" id="UP000594638"/>
    </source>
</evidence>
<protein>
    <submittedName>
        <fullName evidence="2">Uncharacterized protein</fullName>
    </submittedName>
</protein>
<dbReference type="OrthoDB" id="1742859at2759"/>
<keyword evidence="3" id="KW-1185">Reference proteome</keyword>
<sequence length="150" mass="16765">MEDQKMLATNDAMVSKLRKKKLSTQETAMLNASGDSKKGLQDARARSSEKGQKASKKVLMNGVSPLFQQQERSTSDSLPDSFTSGNDYRALRRKYLILEEESFGLGSELKEVEDEIMALEKEKLSLLDELVVLEGLIDPSDIQPQGQRLQ</sequence>
<evidence type="ECO:0000313" key="2">
    <source>
        <dbReference type="EMBL" id="CAA2982714.1"/>
    </source>
</evidence>
<proteinExistence type="predicted"/>
<feature type="compositionally biased region" description="Basic and acidic residues" evidence="1">
    <location>
        <begin position="35"/>
        <end position="52"/>
    </location>
</feature>
<feature type="compositionally biased region" description="Polar residues" evidence="1">
    <location>
        <begin position="66"/>
        <end position="85"/>
    </location>
</feature>
<dbReference type="Proteomes" id="UP000594638">
    <property type="component" value="Unassembled WGS sequence"/>
</dbReference>
<dbReference type="Gramene" id="OE9A095493T1">
    <property type="protein sequence ID" value="OE9A095493C1"/>
    <property type="gene ID" value="OE9A095493"/>
</dbReference>
<feature type="compositionally biased region" description="Polar residues" evidence="1">
    <location>
        <begin position="24"/>
        <end position="34"/>
    </location>
</feature>
<accession>A0A8S0RTA0</accession>
<dbReference type="EMBL" id="CACTIH010003704">
    <property type="protein sequence ID" value="CAA2982714.1"/>
    <property type="molecule type" value="Genomic_DNA"/>
</dbReference>
<feature type="region of interest" description="Disordered" evidence="1">
    <location>
        <begin position="18"/>
        <end position="85"/>
    </location>
</feature>
<comment type="caution">
    <text evidence="2">The sequence shown here is derived from an EMBL/GenBank/DDBJ whole genome shotgun (WGS) entry which is preliminary data.</text>
</comment>